<dbReference type="AlphaFoldDB" id="A0A6G9AU05"/>
<dbReference type="RefSeq" id="WP_167215219.1">
    <property type="nucleotide sequence ID" value="NZ_CP050063.1"/>
</dbReference>
<name>A0A6G9AU05_9BACT</name>
<protein>
    <submittedName>
        <fullName evidence="1">Uncharacterized protein</fullName>
    </submittedName>
</protein>
<reference evidence="1 2" key="1">
    <citation type="submission" date="2020-03" db="EMBL/GenBank/DDBJ databases">
        <authorList>
            <person name="Kim M.K."/>
        </authorList>
    </citation>
    <scope>NUCLEOTIDE SEQUENCE [LARGE SCALE GENOMIC DNA]</scope>
    <source>
        <strain evidence="1 2">BT328</strain>
    </source>
</reference>
<accession>A0A6G9AU05</accession>
<dbReference type="Proteomes" id="UP000501802">
    <property type="component" value="Chromosome"/>
</dbReference>
<dbReference type="KEGG" id="spib:G8759_26615"/>
<keyword evidence="2" id="KW-1185">Reference proteome</keyword>
<sequence length="161" mass="18148">MKKIKAENVDYGYLLSRDEIPIEFEGDVVEDYFLDRRELITALRSGPDTRIVLTRLSKGFWVVDILFWDDSTDLLQLDAGVLAGTYSDAQFVNSIHVYPVNTICFNCNHIWESLAISRGDYVGAPGLLLKKKTQRHLLRCPICGNSFSIAVVKIIGEHKAA</sequence>
<evidence type="ECO:0000313" key="2">
    <source>
        <dbReference type="Proteomes" id="UP000501802"/>
    </source>
</evidence>
<dbReference type="EMBL" id="CP050063">
    <property type="protein sequence ID" value="QIP15951.1"/>
    <property type="molecule type" value="Genomic_DNA"/>
</dbReference>
<evidence type="ECO:0000313" key="1">
    <source>
        <dbReference type="EMBL" id="QIP15951.1"/>
    </source>
</evidence>
<gene>
    <name evidence="1" type="ORF">G8759_26615</name>
</gene>
<proteinExistence type="predicted"/>
<organism evidence="1 2">
    <name type="scientific">Spirosoma aureum</name>
    <dbReference type="NCBI Taxonomy" id="2692134"/>
    <lineage>
        <taxon>Bacteria</taxon>
        <taxon>Pseudomonadati</taxon>
        <taxon>Bacteroidota</taxon>
        <taxon>Cytophagia</taxon>
        <taxon>Cytophagales</taxon>
        <taxon>Cytophagaceae</taxon>
        <taxon>Spirosoma</taxon>
    </lineage>
</organism>